<evidence type="ECO:0000256" key="3">
    <source>
        <dbReference type="ARBA" id="ARBA00022692"/>
    </source>
</evidence>
<evidence type="ECO:0000256" key="6">
    <source>
        <dbReference type="SAM" id="Phobius"/>
    </source>
</evidence>
<evidence type="ECO:0000256" key="4">
    <source>
        <dbReference type="ARBA" id="ARBA00022989"/>
    </source>
</evidence>
<keyword evidence="9" id="KW-1185">Reference proteome</keyword>
<feature type="transmembrane region" description="Helical" evidence="6">
    <location>
        <begin position="319"/>
        <end position="345"/>
    </location>
</feature>
<dbReference type="EMBL" id="CP045484">
    <property type="protein sequence ID" value="QGR18105.1"/>
    <property type="molecule type" value="Genomic_DNA"/>
</dbReference>
<evidence type="ECO:0000256" key="1">
    <source>
        <dbReference type="ARBA" id="ARBA00004651"/>
    </source>
</evidence>
<dbReference type="PANTHER" id="PTHR42770">
    <property type="entry name" value="AMINO ACID TRANSPORTER-RELATED"/>
    <property type="match status" value="1"/>
</dbReference>
<evidence type="ECO:0000313" key="7">
    <source>
        <dbReference type="EMBL" id="MBB5254828.1"/>
    </source>
</evidence>
<keyword evidence="2" id="KW-1003">Cell membrane</keyword>
<comment type="subcellular location">
    <subcellularLocation>
        <location evidence="1">Cell membrane</location>
        <topology evidence="1">Multi-pass membrane protein</topology>
    </subcellularLocation>
</comment>
<feature type="transmembrane region" description="Helical" evidence="6">
    <location>
        <begin position="461"/>
        <end position="483"/>
    </location>
</feature>
<accession>A0A650CK93</accession>
<feature type="transmembrane region" description="Helical" evidence="6">
    <location>
        <begin position="51"/>
        <end position="73"/>
    </location>
</feature>
<evidence type="ECO:0000256" key="2">
    <source>
        <dbReference type="ARBA" id="ARBA00022475"/>
    </source>
</evidence>
<dbReference type="KEGG" id="soh:D1869_13580"/>
<dbReference type="PIRSF" id="PIRSF006060">
    <property type="entry name" value="AA_transporter"/>
    <property type="match status" value="1"/>
</dbReference>
<dbReference type="RefSeq" id="WP_156015594.1">
    <property type="nucleotide sequence ID" value="NZ_CP045484.1"/>
</dbReference>
<dbReference type="OrthoDB" id="43026at2157"/>
<evidence type="ECO:0000256" key="5">
    <source>
        <dbReference type="ARBA" id="ARBA00023136"/>
    </source>
</evidence>
<keyword evidence="5 6" id="KW-0472">Membrane</keyword>
<dbReference type="Gene3D" id="1.20.1740.10">
    <property type="entry name" value="Amino acid/polyamine transporter I"/>
    <property type="match status" value="1"/>
</dbReference>
<feature type="transmembrane region" description="Helical" evidence="6">
    <location>
        <begin position="295"/>
        <end position="313"/>
    </location>
</feature>
<evidence type="ECO:0000313" key="9">
    <source>
        <dbReference type="Proteomes" id="UP000427373"/>
    </source>
</evidence>
<dbReference type="GO" id="GO:0022857">
    <property type="term" value="F:transmembrane transporter activity"/>
    <property type="evidence" value="ECO:0007669"/>
    <property type="project" value="InterPro"/>
</dbReference>
<reference evidence="8 9" key="1">
    <citation type="submission" date="2019-10" db="EMBL/GenBank/DDBJ databases">
        <title>Genome Sequences from Six Type Strain Members of the Archaeal Family Sulfolobaceae: Acidianus ambivalens, Acidianus infernus, Metallosphaera prunae, Stygiolobus azoricus, Sulfolobus metallicus, and Sulfurisphaera ohwakuensis.</title>
        <authorList>
            <person name="Counts J.A."/>
            <person name="Kelly R.M."/>
        </authorList>
    </citation>
    <scope>NUCLEOTIDE SEQUENCE [LARGE SCALE GENOMIC DNA]</scope>
    <source>
        <strain evidence="8 9">TA-1</strain>
    </source>
</reference>
<feature type="transmembrane region" description="Helical" evidence="6">
    <location>
        <begin position="148"/>
        <end position="167"/>
    </location>
</feature>
<reference evidence="7 10" key="2">
    <citation type="submission" date="2020-08" db="EMBL/GenBank/DDBJ databases">
        <title>Genomic Encyclopedia of Type Strains, Phase IV (KMG-IV): sequencing the most valuable type-strain genomes for metagenomic binning, comparative biology and taxonomic classification.</title>
        <authorList>
            <person name="Goeker M."/>
        </authorList>
    </citation>
    <scope>NUCLEOTIDE SEQUENCE [LARGE SCALE GENOMIC DNA]</scope>
    <source>
        <strain evidence="7 10">DSM 12421</strain>
    </source>
</reference>
<organism evidence="8 9">
    <name type="scientific">Sulfurisphaera ohwakuensis</name>
    <dbReference type="NCBI Taxonomy" id="69656"/>
    <lineage>
        <taxon>Archaea</taxon>
        <taxon>Thermoproteota</taxon>
        <taxon>Thermoprotei</taxon>
        <taxon>Sulfolobales</taxon>
        <taxon>Sulfolobaceae</taxon>
        <taxon>Sulfurisphaera</taxon>
    </lineage>
</organism>
<keyword evidence="4 6" id="KW-1133">Transmembrane helix</keyword>
<feature type="transmembrane region" description="Helical" evidence="6">
    <location>
        <begin position="20"/>
        <end position="45"/>
    </location>
</feature>
<dbReference type="PANTHER" id="PTHR42770:SF7">
    <property type="entry name" value="MEMBRANE PROTEIN"/>
    <property type="match status" value="1"/>
</dbReference>
<protein>
    <submittedName>
        <fullName evidence="8">Amino acid permease</fullName>
    </submittedName>
    <submittedName>
        <fullName evidence="7">Amino acid transporter</fullName>
    </submittedName>
</protein>
<keyword evidence="3 6" id="KW-0812">Transmembrane</keyword>
<evidence type="ECO:0000313" key="10">
    <source>
        <dbReference type="Proteomes" id="UP000582213"/>
    </source>
</evidence>
<gene>
    <name evidence="8" type="ORF">D1869_13580</name>
    <name evidence="7" type="ORF">HNQ62_002602</name>
</gene>
<feature type="transmembrane region" description="Helical" evidence="6">
    <location>
        <begin position="264"/>
        <end position="283"/>
    </location>
</feature>
<dbReference type="EMBL" id="JACHFY010000026">
    <property type="protein sequence ID" value="MBB5254828.1"/>
    <property type="molecule type" value="Genomic_DNA"/>
</dbReference>
<feature type="transmembrane region" description="Helical" evidence="6">
    <location>
        <begin position="173"/>
        <end position="196"/>
    </location>
</feature>
<sequence length="501" mass="54240">MEKSHLFVRESSGLIKQVNFLDVIMLNIGNMSAGLALFTSITPYVQPGSNLLIATLIGFLFALPQAYIYTYFVTKIPRTGGDYVWISRILNGGIGTVMALSLMIESLAYFALTAFFASSAIQTVFSEIGTINSNQGLINLGSILTQPIYSFILGFVIFAIIITINIVRAKWGYSLISILGIVSLSTTIIAMGVILANTSDFVTKSSEVISALGGSVASYSGPSFSWGATLFMLPFLALYTFPWMQAGPAIAAEIKGKNSLKYNVFISLILTFIIVTAGYGVMYYAGGYNFVTAQYINNGFIFTFWTAAIGLAGNEILQWIIGIGLITWEVFILAYGAIVFSRYIFAMAFDRVLPSVLTNVTKNGSPIFTHLLDLFATGFFLGVIVFIGSQNALALYGATVLGALYFLIVSIAGIVHGIKNNVTQLVPIGVITAGYFSYLTYVSATNPDFGFVNSNGAPNPITLAFVIGTLVFSIVVFVVSYLYNKKKGIDLNMIYKEIPPE</sequence>
<feature type="transmembrane region" description="Helical" evidence="6">
    <location>
        <begin position="224"/>
        <end position="244"/>
    </location>
</feature>
<proteinExistence type="predicted"/>
<dbReference type="AlphaFoldDB" id="A0A650CK93"/>
<dbReference type="Pfam" id="PF13520">
    <property type="entry name" value="AA_permease_2"/>
    <property type="match status" value="1"/>
</dbReference>
<dbReference type="Proteomes" id="UP000427373">
    <property type="component" value="Chromosome"/>
</dbReference>
<dbReference type="InterPro" id="IPR050367">
    <property type="entry name" value="APC_superfamily"/>
</dbReference>
<evidence type="ECO:0000313" key="8">
    <source>
        <dbReference type="EMBL" id="QGR18105.1"/>
    </source>
</evidence>
<name>A0A650CK93_SULOH</name>
<dbReference type="GeneID" id="42802295"/>
<dbReference type="GO" id="GO:0005886">
    <property type="term" value="C:plasma membrane"/>
    <property type="evidence" value="ECO:0007669"/>
    <property type="project" value="UniProtKB-SubCell"/>
</dbReference>
<feature type="transmembrane region" description="Helical" evidence="6">
    <location>
        <begin position="366"/>
        <end position="387"/>
    </location>
</feature>
<dbReference type="Proteomes" id="UP000582213">
    <property type="component" value="Unassembled WGS sequence"/>
</dbReference>
<feature type="transmembrane region" description="Helical" evidence="6">
    <location>
        <begin position="393"/>
        <end position="415"/>
    </location>
</feature>
<dbReference type="InterPro" id="IPR002293">
    <property type="entry name" value="AA/rel_permease1"/>
</dbReference>